<accession>A0A4Q9H565</accession>
<reference evidence="1 2" key="1">
    <citation type="submission" date="2019-02" db="EMBL/GenBank/DDBJ databases">
        <title>Aquabacterium sp. strain KMB7.</title>
        <authorList>
            <person name="Chen W.-M."/>
        </authorList>
    </citation>
    <scope>NUCLEOTIDE SEQUENCE [LARGE SCALE GENOMIC DNA]</scope>
    <source>
        <strain evidence="1 2">KMB7</strain>
    </source>
</reference>
<dbReference type="AlphaFoldDB" id="A0A4Q9H565"/>
<keyword evidence="2" id="KW-1185">Reference proteome</keyword>
<proteinExistence type="predicted"/>
<protein>
    <submittedName>
        <fullName evidence="1">Uncharacterized protein</fullName>
    </submittedName>
</protein>
<organism evidence="1 2">
    <name type="scientific">Aquabacterium lacunae</name>
    <dbReference type="NCBI Taxonomy" id="2528630"/>
    <lineage>
        <taxon>Bacteria</taxon>
        <taxon>Pseudomonadati</taxon>
        <taxon>Pseudomonadota</taxon>
        <taxon>Betaproteobacteria</taxon>
        <taxon>Burkholderiales</taxon>
        <taxon>Aquabacterium</taxon>
    </lineage>
</organism>
<comment type="caution">
    <text evidence="1">The sequence shown here is derived from an EMBL/GenBank/DDBJ whole genome shotgun (WGS) entry which is preliminary data.</text>
</comment>
<gene>
    <name evidence="1" type="ORF">EYS42_06460</name>
</gene>
<evidence type="ECO:0000313" key="1">
    <source>
        <dbReference type="EMBL" id="TBO32810.1"/>
    </source>
</evidence>
<dbReference type="Proteomes" id="UP000292120">
    <property type="component" value="Unassembled WGS sequence"/>
</dbReference>
<dbReference type="RefSeq" id="WP_130967020.1">
    <property type="nucleotide sequence ID" value="NZ_SIXI01000002.1"/>
</dbReference>
<sequence>MNQLILGDRLFTITRLVLDLTGRQATLDIETDGGPYVYHHGFVLDTLDPAALGGQVLDLSPGAEPRHDDEPYVFVQGHEPLHRCVLKFGAFNGQRLELMLEAWWAAEGDQSALTPLACHGWADVLTPQGAAEGWPLA</sequence>
<evidence type="ECO:0000313" key="2">
    <source>
        <dbReference type="Proteomes" id="UP000292120"/>
    </source>
</evidence>
<name>A0A4Q9H565_9BURK</name>
<dbReference type="EMBL" id="SIXI01000002">
    <property type="protein sequence ID" value="TBO32810.1"/>
    <property type="molecule type" value="Genomic_DNA"/>
</dbReference>